<accession>A0ABQ5CSQ1</accession>
<reference evidence="3" key="2">
    <citation type="submission" date="2022-01" db="EMBL/GenBank/DDBJ databases">
        <authorList>
            <person name="Yamashiro T."/>
            <person name="Shiraishi A."/>
            <person name="Satake H."/>
            <person name="Nakayama K."/>
        </authorList>
    </citation>
    <scope>NUCLEOTIDE SEQUENCE</scope>
</reference>
<gene>
    <name evidence="3" type="ORF">Tco_0909181</name>
</gene>
<keyword evidence="4" id="KW-1185">Reference proteome</keyword>
<protein>
    <submittedName>
        <fullName evidence="3">Retrovirus-related pol polyprotein from transposon TNT 1-94</fullName>
    </submittedName>
</protein>
<evidence type="ECO:0000259" key="2">
    <source>
        <dbReference type="Pfam" id="PF07727"/>
    </source>
</evidence>
<evidence type="ECO:0000313" key="4">
    <source>
        <dbReference type="Proteomes" id="UP001151760"/>
    </source>
</evidence>
<feature type="domain" description="Reverse transcriptase Ty1/copia-type" evidence="2">
    <location>
        <begin position="176"/>
        <end position="356"/>
    </location>
</feature>
<organism evidence="3 4">
    <name type="scientific">Tanacetum coccineum</name>
    <dbReference type="NCBI Taxonomy" id="301880"/>
    <lineage>
        <taxon>Eukaryota</taxon>
        <taxon>Viridiplantae</taxon>
        <taxon>Streptophyta</taxon>
        <taxon>Embryophyta</taxon>
        <taxon>Tracheophyta</taxon>
        <taxon>Spermatophyta</taxon>
        <taxon>Magnoliopsida</taxon>
        <taxon>eudicotyledons</taxon>
        <taxon>Gunneridae</taxon>
        <taxon>Pentapetalae</taxon>
        <taxon>asterids</taxon>
        <taxon>campanulids</taxon>
        <taxon>Asterales</taxon>
        <taxon>Asteraceae</taxon>
        <taxon>Asteroideae</taxon>
        <taxon>Anthemideae</taxon>
        <taxon>Anthemidinae</taxon>
        <taxon>Tanacetum</taxon>
    </lineage>
</organism>
<dbReference type="Proteomes" id="UP001151760">
    <property type="component" value="Unassembled WGS sequence"/>
</dbReference>
<evidence type="ECO:0000313" key="3">
    <source>
        <dbReference type="EMBL" id="GJT28906.1"/>
    </source>
</evidence>
<name>A0ABQ5CSQ1_9ASTR</name>
<dbReference type="InterPro" id="IPR043502">
    <property type="entry name" value="DNA/RNA_pol_sf"/>
</dbReference>
<dbReference type="SUPFAM" id="SSF56672">
    <property type="entry name" value="DNA/RNA polymerases"/>
    <property type="match status" value="1"/>
</dbReference>
<sequence>MNSLYRKPELSYLYVFGALCYPTNDSEDLVPVVIAPEPVVSTDIPSSTIIDQDAPSTSTSQTTKETPSPIIPLGVEEADHDSEVVIPNHVHSLNQPPEHINKWAKDHPIDNVIGDPSRPVSTRHQLQDEAILCCFDAFLSSVKPKNYKVALTESCWIKAMQEELNKFERLKVWELAIRIFIAFAAHMNMVVYQMDVKTAFLNGILREEVYISQPDKFVDPENPNHVYKLKKALYGLKQAPRAWYDLLSSFLLSYKFTKRTVDPTLFVRREGKDILLVQIYVDDIIFASTKPNLCETFSKVTCLKFKMSMMGKLSFFLGLQISQSPRGIFLNQSKYALELLKKYGMETCEPADTPMVEKSKLDEDPQGKAVDPIRYHGMIDTLMYLTSSRPDLVFVVCMCARRHRPNDAMHNPPQPLKVGKTLISKLTEITHISIDFLTPRIVEMEPNIENMTINEYLKYEAEKERRLWRNVRSKNSPTSYKGADFNSSHHDKSVTLDFLHYYEDVLIDKYYAIPPLLLCFRPSQPHNECGYENPNENDDMDIESMTIAEYNLYVAKRGLEKNHKTITPMDVDNISDLEKEEAQEEDGDDEDIYDFWDIMVKDVEWIRQFLTPNVPDVMDDVTQL</sequence>
<dbReference type="Pfam" id="PF07727">
    <property type="entry name" value="RVT_2"/>
    <property type="match status" value="1"/>
</dbReference>
<dbReference type="InterPro" id="IPR013103">
    <property type="entry name" value="RVT_2"/>
</dbReference>
<feature type="region of interest" description="Disordered" evidence="1">
    <location>
        <begin position="44"/>
        <end position="69"/>
    </location>
</feature>
<dbReference type="EMBL" id="BQNB010014498">
    <property type="protein sequence ID" value="GJT28906.1"/>
    <property type="molecule type" value="Genomic_DNA"/>
</dbReference>
<proteinExistence type="predicted"/>
<feature type="compositionally biased region" description="Polar residues" evidence="1">
    <location>
        <begin position="44"/>
        <end position="66"/>
    </location>
</feature>
<evidence type="ECO:0000256" key="1">
    <source>
        <dbReference type="SAM" id="MobiDB-lite"/>
    </source>
</evidence>
<reference evidence="3" key="1">
    <citation type="journal article" date="2022" name="Int. J. Mol. Sci.">
        <title>Draft Genome of Tanacetum Coccineum: Genomic Comparison of Closely Related Tanacetum-Family Plants.</title>
        <authorList>
            <person name="Yamashiro T."/>
            <person name="Shiraishi A."/>
            <person name="Nakayama K."/>
            <person name="Satake H."/>
        </authorList>
    </citation>
    <scope>NUCLEOTIDE SEQUENCE</scope>
</reference>
<comment type="caution">
    <text evidence="3">The sequence shown here is derived from an EMBL/GenBank/DDBJ whole genome shotgun (WGS) entry which is preliminary data.</text>
</comment>